<keyword evidence="1" id="KW-0812">Transmembrane</keyword>
<accession>A0ABD5Y635</accession>
<dbReference type="EMBL" id="JBHTAS010000001">
    <property type="protein sequence ID" value="MFC7141756.1"/>
    <property type="molecule type" value="Genomic_DNA"/>
</dbReference>
<evidence type="ECO:0000313" key="3">
    <source>
        <dbReference type="EMBL" id="MFC7141756.1"/>
    </source>
</evidence>
<name>A0ABD5Y635_9EURY</name>
<dbReference type="Proteomes" id="UP001596432">
    <property type="component" value="Unassembled WGS sequence"/>
</dbReference>
<dbReference type="GeneID" id="78822079"/>
<sequence>MADESGDSGRNAALIVAVGVIGVVVILAVAVVGAAIAGSLVLAPDGDPAVPTVSITVEATENGITVSHDGGDAIRSDRLHVVVDGDRRTVWADAAEGDDEVTEGDQITVDGVAYGAAVRVEWRFEEERIPVAETTVQRA</sequence>
<dbReference type="RefSeq" id="WP_274322834.1">
    <property type="nucleotide sequence ID" value="NZ_CP118158.1"/>
</dbReference>
<dbReference type="Pfam" id="PF07790">
    <property type="entry name" value="Pilin_N"/>
    <property type="match status" value="1"/>
</dbReference>
<comment type="caution">
    <text evidence="3">The sequence shown here is derived from an EMBL/GenBank/DDBJ whole genome shotgun (WGS) entry which is preliminary data.</text>
</comment>
<protein>
    <submittedName>
        <fullName evidence="3">Type IV pilin</fullName>
    </submittedName>
</protein>
<evidence type="ECO:0000259" key="2">
    <source>
        <dbReference type="Pfam" id="PF07790"/>
    </source>
</evidence>
<keyword evidence="1" id="KW-1133">Transmembrane helix</keyword>
<gene>
    <name evidence="3" type="ORF">ACFQMA_18205</name>
</gene>
<dbReference type="AlphaFoldDB" id="A0ABD5Y635"/>
<reference evidence="3 4" key="1">
    <citation type="journal article" date="2019" name="Int. J. Syst. Evol. Microbiol.">
        <title>The Global Catalogue of Microorganisms (GCM) 10K type strain sequencing project: providing services to taxonomists for standard genome sequencing and annotation.</title>
        <authorList>
            <consortium name="The Broad Institute Genomics Platform"/>
            <consortium name="The Broad Institute Genome Sequencing Center for Infectious Disease"/>
            <person name="Wu L."/>
            <person name="Ma J."/>
        </authorList>
    </citation>
    <scope>NUCLEOTIDE SEQUENCE [LARGE SCALE GENOMIC DNA]</scope>
    <source>
        <strain evidence="3 4">XZYJT29</strain>
    </source>
</reference>
<keyword evidence="1" id="KW-0472">Membrane</keyword>
<evidence type="ECO:0000256" key="1">
    <source>
        <dbReference type="SAM" id="Phobius"/>
    </source>
</evidence>
<proteinExistence type="predicted"/>
<feature type="transmembrane region" description="Helical" evidence="1">
    <location>
        <begin position="12"/>
        <end position="42"/>
    </location>
</feature>
<organism evidence="3 4">
    <name type="scientific">Halosimplex aquaticum</name>
    <dbReference type="NCBI Taxonomy" id="3026162"/>
    <lineage>
        <taxon>Archaea</taxon>
        <taxon>Methanobacteriati</taxon>
        <taxon>Methanobacteriota</taxon>
        <taxon>Stenosarchaea group</taxon>
        <taxon>Halobacteria</taxon>
        <taxon>Halobacteriales</taxon>
        <taxon>Haloarculaceae</taxon>
        <taxon>Halosimplex</taxon>
    </lineage>
</organism>
<evidence type="ECO:0000313" key="4">
    <source>
        <dbReference type="Proteomes" id="UP001596432"/>
    </source>
</evidence>
<keyword evidence="4" id="KW-1185">Reference proteome</keyword>
<feature type="domain" description="Archaeal Type IV pilin N-terminal" evidence="2">
    <location>
        <begin position="20"/>
        <end position="86"/>
    </location>
</feature>
<dbReference type="InterPro" id="IPR012859">
    <property type="entry name" value="Pilin_N_archaeal"/>
</dbReference>